<keyword evidence="2" id="KW-1185">Reference proteome</keyword>
<dbReference type="SUPFAM" id="SSF52047">
    <property type="entry name" value="RNI-like"/>
    <property type="match status" value="1"/>
</dbReference>
<proteinExistence type="predicted"/>
<reference evidence="1 2" key="1">
    <citation type="journal article" date="2024" name="J Genomics">
        <title>Draft genome sequencing and assembly of Favolaschia claudopus CIRM-BRFM 2984 isolated from oak limbs.</title>
        <authorList>
            <person name="Navarro D."/>
            <person name="Drula E."/>
            <person name="Chaduli D."/>
            <person name="Cazenave R."/>
            <person name="Ahrendt S."/>
            <person name="Wang J."/>
            <person name="Lipzen A."/>
            <person name="Daum C."/>
            <person name="Barry K."/>
            <person name="Grigoriev I.V."/>
            <person name="Favel A."/>
            <person name="Rosso M.N."/>
            <person name="Martin F."/>
        </authorList>
    </citation>
    <scope>NUCLEOTIDE SEQUENCE [LARGE SCALE GENOMIC DNA]</scope>
    <source>
        <strain evidence="1 2">CIRM-BRFM 2984</strain>
    </source>
</reference>
<dbReference type="AlphaFoldDB" id="A0AAW0DWA9"/>
<comment type="caution">
    <text evidence="1">The sequence shown here is derived from an EMBL/GenBank/DDBJ whole genome shotgun (WGS) entry which is preliminary data.</text>
</comment>
<sequence length="361" mass="41189">MITGFEGVVRHESLDSALQANNMLALLQSTSDGLKELKISGDLISPAFPTVTWPRLRSFTVTEHTPTPYISVPDLTYNMPALRNLSILYTADLTRNEAAGDLFPPFCLGVERGQLLSSRSPFLESITLSNQEVMDPILAQLPPTLPSLHLRAMADEYHPIDGSPWNLRRSPLTNSTALRTLEQVSHLTSLTELSLSLKDFVEPALIQRIVVVFPQLQVLELSHASFINAHGRPDVCDPALLESLQLFPCLQHLRIALDFDDWDYDPWGPQRRAARWLLGGIPSLRTVCLSWQQFWYEFGFDVVVWHEWDRRLFFRPPTPPLPELPSLEAIEPVEIRQRVAYIPFLWLHLIDQEFLRINSQR</sequence>
<evidence type="ECO:0000313" key="2">
    <source>
        <dbReference type="Proteomes" id="UP001362999"/>
    </source>
</evidence>
<organism evidence="1 2">
    <name type="scientific">Favolaschia claudopus</name>
    <dbReference type="NCBI Taxonomy" id="2862362"/>
    <lineage>
        <taxon>Eukaryota</taxon>
        <taxon>Fungi</taxon>
        <taxon>Dikarya</taxon>
        <taxon>Basidiomycota</taxon>
        <taxon>Agaricomycotina</taxon>
        <taxon>Agaricomycetes</taxon>
        <taxon>Agaricomycetidae</taxon>
        <taxon>Agaricales</taxon>
        <taxon>Marasmiineae</taxon>
        <taxon>Mycenaceae</taxon>
        <taxon>Favolaschia</taxon>
    </lineage>
</organism>
<dbReference type="Proteomes" id="UP001362999">
    <property type="component" value="Unassembled WGS sequence"/>
</dbReference>
<dbReference type="InterPro" id="IPR032675">
    <property type="entry name" value="LRR_dom_sf"/>
</dbReference>
<protein>
    <submittedName>
        <fullName evidence="1">Uncharacterized protein</fullName>
    </submittedName>
</protein>
<dbReference type="EMBL" id="JAWWNJ010000005">
    <property type="protein sequence ID" value="KAK7055948.1"/>
    <property type="molecule type" value="Genomic_DNA"/>
</dbReference>
<dbReference type="Gene3D" id="3.80.10.10">
    <property type="entry name" value="Ribonuclease Inhibitor"/>
    <property type="match status" value="1"/>
</dbReference>
<accession>A0AAW0DWA9</accession>
<name>A0AAW0DWA9_9AGAR</name>
<gene>
    <name evidence="1" type="ORF">R3P38DRAFT_2849755</name>
</gene>
<evidence type="ECO:0000313" key="1">
    <source>
        <dbReference type="EMBL" id="KAK7055948.1"/>
    </source>
</evidence>